<evidence type="ECO:0000256" key="1">
    <source>
        <dbReference type="ARBA" id="ARBA00013258"/>
    </source>
</evidence>
<evidence type="ECO:0000313" key="10">
    <source>
        <dbReference type="Proteomes" id="UP000886742"/>
    </source>
</evidence>
<reference evidence="9" key="1">
    <citation type="submission" date="2020-10" db="EMBL/GenBank/DDBJ databases">
        <authorList>
            <person name="Gilroy R."/>
        </authorList>
    </citation>
    <scope>NUCLEOTIDE SEQUENCE</scope>
    <source>
        <strain evidence="9">ChiGjej3B3-5194</strain>
    </source>
</reference>
<comment type="caution">
    <text evidence="9">The sequence shown here is derived from an EMBL/GenBank/DDBJ whole genome shotgun (WGS) entry which is preliminary data.</text>
</comment>
<evidence type="ECO:0000256" key="2">
    <source>
        <dbReference type="ARBA" id="ARBA00018953"/>
    </source>
</evidence>
<dbReference type="InterPro" id="IPR050858">
    <property type="entry name" value="Mal-CoA-ACP_Trans/PKS_FabD"/>
</dbReference>
<organism evidence="9 10">
    <name type="scientific">Candidatus Enterousia intestinigallinarum</name>
    <dbReference type="NCBI Taxonomy" id="2840790"/>
    <lineage>
        <taxon>Bacteria</taxon>
        <taxon>Pseudomonadati</taxon>
        <taxon>Pseudomonadota</taxon>
        <taxon>Alphaproteobacteria</taxon>
        <taxon>Candidatus Enterousia</taxon>
    </lineage>
</organism>
<evidence type="ECO:0000256" key="7">
    <source>
        <dbReference type="PIRSR" id="PIRSR000446-1"/>
    </source>
</evidence>
<dbReference type="PANTHER" id="PTHR42681">
    <property type="entry name" value="MALONYL-COA-ACYL CARRIER PROTEIN TRANSACYLASE, MITOCHONDRIAL"/>
    <property type="match status" value="1"/>
</dbReference>
<dbReference type="PIRSF" id="PIRSF000446">
    <property type="entry name" value="Mct"/>
    <property type="match status" value="1"/>
</dbReference>
<dbReference type="InterPro" id="IPR016035">
    <property type="entry name" value="Acyl_Trfase/lysoPLipase"/>
</dbReference>
<dbReference type="InterPro" id="IPR001227">
    <property type="entry name" value="Ac_transferase_dom_sf"/>
</dbReference>
<protein>
    <recommendedName>
        <fullName evidence="2 6">Malonyl CoA-acyl carrier protein transacylase</fullName>
        <ecNumber evidence="1 6">2.3.1.39</ecNumber>
    </recommendedName>
</protein>
<keyword evidence="4 6" id="KW-0012">Acyltransferase</keyword>
<dbReference type="Pfam" id="PF00698">
    <property type="entry name" value="Acyl_transf_1"/>
    <property type="match status" value="1"/>
</dbReference>
<proteinExistence type="inferred from homology"/>
<dbReference type="Gene3D" id="3.40.366.10">
    <property type="entry name" value="Malonyl-Coenzyme A Acyl Carrier Protein, domain 2"/>
    <property type="match status" value="1"/>
</dbReference>
<dbReference type="AlphaFoldDB" id="A0A9D1JWS7"/>
<dbReference type="GO" id="GO:0004314">
    <property type="term" value="F:[acyl-carrier-protein] S-malonyltransferase activity"/>
    <property type="evidence" value="ECO:0007669"/>
    <property type="project" value="UniProtKB-EC"/>
</dbReference>
<reference evidence="9" key="2">
    <citation type="journal article" date="2021" name="PeerJ">
        <title>Extensive microbial diversity within the chicken gut microbiome revealed by metagenomics and culture.</title>
        <authorList>
            <person name="Gilroy R."/>
            <person name="Ravi A."/>
            <person name="Getino M."/>
            <person name="Pursley I."/>
            <person name="Horton D.L."/>
            <person name="Alikhan N.F."/>
            <person name="Baker D."/>
            <person name="Gharbi K."/>
            <person name="Hall N."/>
            <person name="Watson M."/>
            <person name="Adriaenssens E.M."/>
            <person name="Foster-Nyarko E."/>
            <person name="Jarju S."/>
            <person name="Secka A."/>
            <person name="Antonio M."/>
            <person name="Oren A."/>
            <person name="Chaudhuri R.R."/>
            <person name="La Ragione R."/>
            <person name="Hildebrand F."/>
            <person name="Pallen M.J."/>
        </authorList>
    </citation>
    <scope>NUCLEOTIDE SEQUENCE</scope>
    <source>
        <strain evidence="9">ChiGjej3B3-5194</strain>
    </source>
</reference>
<evidence type="ECO:0000256" key="6">
    <source>
        <dbReference type="PIRNR" id="PIRNR000446"/>
    </source>
</evidence>
<keyword evidence="3 6" id="KW-0808">Transferase</keyword>
<gene>
    <name evidence="9" type="ORF">IAD02_04730</name>
</gene>
<dbReference type="SUPFAM" id="SSF52151">
    <property type="entry name" value="FabD/lysophospholipase-like"/>
    <property type="match status" value="1"/>
</dbReference>
<dbReference type="Proteomes" id="UP000886742">
    <property type="component" value="Unassembled WGS sequence"/>
</dbReference>
<comment type="similarity">
    <text evidence="6">Belongs to the fabD family.</text>
</comment>
<evidence type="ECO:0000256" key="4">
    <source>
        <dbReference type="ARBA" id="ARBA00023315"/>
    </source>
</evidence>
<dbReference type="EMBL" id="DVJI01000013">
    <property type="protein sequence ID" value="HIS71258.1"/>
    <property type="molecule type" value="Genomic_DNA"/>
</dbReference>
<dbReference type="InterPro" id="IPR024925">
    <property type="entry name" value="Malonyl_CoA-ACP_transAc"/>
</dbReference>
<evidence type="ECO:0000259" key="8">
    <source>
        <dbReference type="SMART" id="SM00827"/>
    </source>
</evidence>
<dbReference type="Gene3D" id="3.30.70.250">
    <property type="entry name" value="Malonyl-CoA ACP transacylase, ACP-binding"/>
    <property type="match status" value="1"/>
</dbReference>
<evidence type="ECO:0000313" key="9">
    <source>
        <dbReference type="EMBL" id="HIS71258.1"/>
    </source>
</evidence>
<name>A0A9D1JWS7_9PROT</name>
<evidence type="ECO:0000256" key="5">
    <source>
        <dbReference type="ARBA" id="ARBA00048462"/>
    </source>
</evidence>
<dbReference type="InterPro" id="IPR014043">
    <property type="entry name" value="Acyl_transferase_dom"/>
</dbReference>
<dbReference type="GO" id="GO:0005829">
    <property type="term" value="C:cytosol"/>
    <property type="evidence" value="ECO:0007669"/>
    <property type="project" value="TreeGrafter"/>
</dbReference>
<sequence length="321" mass="35471">MMNEKIVFVFPGQGSQYIGMGHDLFQEYPVVRYTFEQVSDISHKDIAKVCFNGPADVLNRPEWTSLGTFAHSVSIARIIEEHFSIPLYNIGYAIVGHSMGQYSALHCAGSLTLGDAARLLSARSTYMSMTDKMGGGMACIIGLSQEDVETCLFSATGHGYAAISNHNARDQFIISGQNAALDAVIARAQEKGARLAKRLNVAVPAHCALMENAEILLRRRLESIDVLPPKTNWFSNQTANVMTNPQDVKDSLADQMTHGVRWLDIMEKFPQYNISTAYELGPGKTLTGLIRRANVGVDSRHTDTLKNVRVMIDNLEKNFSR</sequence>
<feature type="active site" evidence="7">
    <location>
        <position position="98"/>
    </location>
</feature>
<dbReference type="EC" id="2.3.1.39" evidence="1 6"/>
<feature type="domain" description="Malonyl-CoA:ACP transacylase (MAT)" evidence="8">
    <location>
        <begin position="9"/>
        <end position="302"/>
    </location>
</feature>
<feature type="active site" evidence="7">
    <location>
        <position position="206"/>
    </location>
</feature>
<dbReference type="PANTHER" id="PTHR42681:SF1">
    <property type="entry name" value="MALONYL-COA-ACYL CARRIER PROTEIN TRANSACYLASE, MITOCHONDRIAL"/>
    <property type="match status" value="1"/>
</dbReference>
<accession>A0A9D1JWS7</accession>
<evidence type="ECO:0000256" key="3">
    <source>
        <dbReference type="ARBA" id="ARBA00022679"/>
    </source>
</evidence>
<dbReference type="SUPFAM" id="SSF55048">
    <property type="entry name" value="Probable ACP-binding domain of malonyl-CoA ACP transacylase"/>
    <property type="match status" value="1"/>
</dbReference>
<dbReference type="SMART" id="SM00827">
    <property type="entry name" value="PKS_AT"/>
    <property type="match status" value="1"/>
</dbReference>
<dbReference type="InterPro" id="IPR016036">
    <property type="entry name" value="Malonyl_transacylase_ACP-bd"/>
</dbReference>
<comment type="catalytic activity">
    <reaction evidence="5 6">
        <text>holo-[ACP] + malonyl-CoA = malonyl-[ACP] + CoA</text>
        <dbReference type="Rhea" id="RHEA:41792"/>
        <dbReference type="Rhea" id="RHEA-COMP:9623"/>
        <dbReference type="Rhea" id="RHEA-COMP:9685"/>
        <dbReference type="ChEBI" id="CHEBI:57287"/>
        <dbReference type="ChEBI" id="CHEBI:57384"/>
        <dbReference type="ChEBI" id="CHEBI:64479"/>
        <dbReference type="ChEBI" id="CHEBI:78449"/>
        <dbReference type="EC" id="2.3.1.39"/>
    </reaction>
</comment>
<dbReference type="GO" id="GO:0006633">
    <property type="term" value="P:fatty acid biosynthetic process"/>
    <property type="evidence" value="ECO:0007669"/>
    <property type="project" value="TreeGrafter"/>
</dbReference>